<dbReference type="STRING" id="1184151.AW736_07980"/>
<keyword evidence="3" id="KW-1185">Reference proteome</keyword>
<dbReference type="Proteomes" id="UP000078486">
    <property type="component" value="Unassembled WGS sequence"/>
</dbReference>
<protein>
    <submittedName>
        <fullName evidence="2">Uncharacterized protein</fullName>
    </submittedName>
</protein>
<dbReference type="RefSeq" id="WP_068769637.1">
    <property type="nucleotide sequence ID" value="NZ_CP109796.1"/>
</dbReference>
<feature type="compositionally biased region" description="Polar residues" evidence="1">
    <location>
        <begin position="198"/>
        <end position="209"/>
    </location>
</feature>
<feature type="region of interest" description="Disordered" evidence="1">
    <location>
        <begin position="151"/>
        <end position="209"/>
    </location>
</feature>
<evidence type="ECO:0000313" key="3">
    <source>
        <dbReference type="Proteomes" id="UP000078486"/>
    </source>
</evidence>
<reference evidence="2 3" key="1">
    <citation type="submission" date="2016-01" db="EMBL/GenBank/DDBJ databases">
        <title>High potential of lignocellulose degradation of a new Verrucomicrobia species.</title>
        <authorList>
            <person name="Wang Y."/>
            <person name="Shi Y."/>
            <person name="Qiu Z."/>
            <person name="Liu S."/>
            <person name="Yang H."/>
        </authorList>
    </citation>
    <scope>NUCLEOTIDE SEQUENCE [LARGE SCALE GENOMIC DNA]</scope>
    <source>
        <strain evidence="2 3">TSB47</strain>
    </source>
</reference>
<evidence type="ECO:0000313" key="2">
    <source>
        <dbReference type="EMBL" id="OAM90406.1"/>
    </source>
</evidence>
<sequence>MKPFFKISRLCWAVFAASLMLLAVTIIVRRHGLPQGLHPDNEMEVLLAEKERLAPFNAESVSHLRTELARFEAPPAKPDWLPPTSWQTQALPSETDGITRTRYTTGAISWTCLVTFISKLEVRGQIESLDIRSRGSRTKREIATVEITVRSSPGTTRRSTGAMFPDAEGPASARKVGRGPSLRWSSRPDPPGRPSAIVLSTQLSQPNRL</sequence>
<comment type="caution">
    <text evidence="2">The sequence shown here is derived from an EMBL/GenBank/DDBJ whole genome shotgun (WGS) entry which is preliminary data.</text>
</comment>
<organism evidence="2 3">
    <name type="scientific">Termitidicoccus mucosus</name>
    <dbReference type="NCBI Taxonomy" id="1184151"/>
    <lineage>
        <taxon>Bacteria</taxon>
        <taxon>Pseudomonadati</taxon>
        <taxon>Verrucomicrobiota</taxon>
        <taxon>Opitutia</taxon>
        <taxon>Opitutales</taxon>
        <taxon>Opitutaceae</taxon>
        <taxon>Termitidicoccus</taxon>
    </lineage>
</organism>
<dbReference type="EMBL" id="LRRQ01000058">
    <property type="protein sequence ID" value="OAM90406.1"/>
    <property type="molecule type" value="Genomic_DNA"/>
</dbReference>
<dbReference type="AlphaFoldDB" id="A0A178IMV9"/>
<gene>
    <name evidence="2" type="ORF">AW736_07980</name>
</gene>
<proteinExistence type="predicted"/>
<evidence type="ECO:0000256" key="1">
    <source>
        <dbReference type="SAM" id="MobiDB-lite"/>
    </source>
</evidence>
<accession>A0A178IMV9</accession>
<name>A0A178IMV9_9BACT</name>